<comment type="similarity">
    <text evidence="2 8">Belongs to the anoctamin family.</text>
</comment>
<evidence type="ECO:0000256" key="10">
    <source>
        <dbReference type="SAM" id="MobiDB-lite"/>
    </source>
</evidence>
<feature type="coiled-coil region" evidence="9">
    <location>
        <begin position="190"/>
        <end position="217"/>
    </location>
</feature>
<sequence>MEKRRLLRRSRTESMLSYGSMEENKFIMQDFFSSRAKKRKFYEVEVKDPLDINMNTMDENKNNEEIGERICTIDRRKDKGSKKPGSNAYPKEPAPKEPDRESASGLRSRVPPTNGDSSRRPESFADQSPLLDEEAVLSKQQMMEEKTLELELEHTEEEKREKERLRFRDGERCIDYVIVYETPADDSELKDEEKEELNEKQEKRERFEKKLQEAGLEIEYEEEVTTKNDKMKTHFVKIHGPWETLCNTAEEMMMQMPIKESDIETVNWYEKHVRKGIRDMITNNNPFEIHDSSIANKRNYFMVYFKKDCLDMFVGHERKETFFSPTDRSRMVDRICSQVRFGEERYDVGLRKLLHEQCYVAAYPLHPGPENCPEDELPTSSRQKLRREWARFGRWFKFQPYDAVVDYFGTEIGLYFSWLGFYTAMLIPAAIFGVIAFLYGFSNASNFKPVKDVCNQTNERLFYMCPLCDVQCPYWSLTSSCYYAIVARALDNELTVAFAVFMSVWATLFLEFWKRKQAVLAYHWHMMHFEDVEEQFRPEFIATAPTWRKDPVTGKVVPHVPKRTRYEKFAGVGSIVSFMIFLVLAAVIGVVAYRASVYGALVSSSNSSARNNAKILTSLTAALLNLVCINLLKFIYEKIALWLTNWENPRTETDYKDSFTYKMFLFQFVNTYSSIFYIAFFKLNYVVGTPGNYQRLAGGRLDGCGVGGCLLDLCIQLVVIMVGQQIIGNLTEIAIP</sequence>
<evidence type="ECO:0000256" key="3">
    <source>
        <dbReference type="ARBA" id="ARBA00022475"/>
    </source>
</evidence>
<dbReference type="PANTHER" id="PTHR12308:SF84">
    <property type="entry name" value="ANOCTAMIN"/>
    <property type="match status" value="1"/>
</dbReference>
<dbReference type="InterPro" id="IPR007632">
    <property type="entry name" value="Anoctamin"/>
</dbReference>
<dbReference type="PANTHER" id="PTHR12308">
    <property type="entry name" value="ANOCTAMIN"/>
    <property type="match status" value="1"/>
</dbReference>
<evidence type="ECO:0000256" key="4">
    <source>
        <dbReference type="ARBA" id="ARBA00022692"/>
    </source>
</evidence>
<feature type="region of interest" description="Disordered" evidence="10">
    <location>
        <begin position="53"/>
        <end position="130"/>
    </location>
</feature>
<keyword evidence="4 8" id="KW-0812">Transmembrane</keyword>
<comment type="subcellular location">
    <subcellularLocation>
        <location evidence="1">Cell membrane</location>
        <topology evidence="1">Multi-pass membrane protein</topology>
    </subcellularLocation>
    <subcellularLocation>
        <location evidence="8">Membrane</location>
        <topology evidence="8">Multi-pass membrane protein</topology>
    </subcellularLocation>
</comment>
<evidence type="ECO:0000313" key="13">
    <source>
        <dbReference type="EMBL" id="KAK2571554.1"/>
    </source>
</evidence>
<dbReference type="Proteomes" id="UP001249851">
    <property type="component" value="Unassembled WGS sequence"/>
</dbReference>
<feature type="domain" description="Anoctamin transmembrane" evidence="11">
    <location>
        <begin position="406"/>
        <end position="736"/>
    </location>
</feature>
<name>A0AAD9R1T7_ACRCE</name>
<organism evidence="13 14">
    <name type="scientific">Acropora cervicornis</name>
    <name type="common">Staghorn coral</name>
    <dbReference type="NCBI Taxonomy" id="6130"/>
    <lineage>
        <taxon>Eukaryota</taxon>
        <taxon>Metazoa</taxon>
        <taxon>Cnidaria</taxon>
        <taxon>Anthozoa</taxon>
        <taxon>Hexacorallia</taxon>
        <taxon>Scleractinia</taxon>
        <taxon>Astrocoeniina</taxon>
        <taxon>Acroporidae</taxon>
        <taxon>Acropora</taxon>
    </lineage>
</organism>
<dbReference type="GO" id="GO:0005886">
    <property type="term" value="C:plasma membrane"/>
    <property type="evidence" value="ECO:0007669"/>
    <property type="project" value="UniProtKB-SubCell"/>
</dbReference>
<keyword evidence="14" id="KW-1185">Reference proteome</keyword>
<evidence type="ECO:0000313" key="14">
    <source>
        <dbReference type="Proteomes" id="UP001249851"/>
    </source>
</evidence>
<keyword evidence="3" id="KW-1003">Cell membrane</keyword>
<dbReference type="Pfam" id="PF16178">
    <property type="entry name" value="Anoct_dimer"/>
    <property type="match status" value="1"/>
</dbReference>
<feature type="compositionally biased region" description="Basic and acidic residues" evidence="10">
    <location>
        <begin position="93"/>
        <end position="102"/>
    </location>
</feature>
<evidence type="ECO:0000256" key="1">
    <source>
        <dbReference type="ARBA" id="ARBA00004651"/>
    </source>
</evidence>
<dbReference type="InterPro" id="IPR049452">
    <property type="entry name" value="Anoctamin_TM"/>
</dbReference>
<comment type="caution">
    <text evidence="8">Lacks conserved residue(s) required for the propagation of feature annotation.</text>
</comment>
<evidence type="ECO:0000256" key="9">
    <source>
        <dbReference type="SAM" id="Coils"/>
    </source>
</evidence>
<feature type="coiled-coil region" evidence="9">
    <location>
        <begin position="138"/>
        <end position="165"/>
    </location>
</feature>
<feature type="transmembrane region" description="Helical" evidence="8">
    <location>
        <begin position="569"/>
        <end position="595"/>
    </location>
</feature>
<reference evidence="13" key="2">
    <citation type="journal article" date="2023" name="Science">
        <title>Genomic signatures of disease resistance in endangered staghorn corals.</title>
        <authorList>
            <person name="Vollmer S.V."/>
            <person name="Selwyn J.D."/>
            <person name="Despard B.A."/>
            <person name="Roesel C.L."/>
        </authorList>
    </citation>
    <scope>NUCLEOTIDE SEQUENCE</scope>
    <source>
        <strain evidence="13">K2</strain>
    </source>
</reference>
<dbReference type="AlphaFoldDB" id="A0AAD9R1T7"/>
<keyword evidence="5 8" id="KW-1133">Transmembrane helix</keyword>
<evidence type="ECO:0000256" key="2">
    <source>
        <dbReference type="ARBA" id="ARBA00009671"/>
    </source>
</evidence>
<protein>
    <recommendedName>
        <fullName evidence="8">Anoctamin</fullName>
    </recommendedName>
</protein>
<keyword evidence="7" id="KW-0325">Glycoprotein</keyword>
<feature type="transmembrane region" description="Helical" evidence="8">
    <location>
        <begin position="615"/>
        <end position="636"/>
    </location>
</feature>
<proteinExistence type="inferred from homology"/>
<keyword evidence="9" id="KW-0175">Coiled coil</keyword>
<dbReference type="Pfam" id="PF04547">
    <property type="entry name" value="Anoctamin"/>
    <property type="match status" value="1"/>
</dbReference>
<feature type="domain" description="Anoctamin dimerisation" evidence="12">
    <location>
        <begin position="167"/>
        <end position="400"/>
    </location>
</feature>
<evidence type="ECO:0000259" key="11">
    <source>
        <dbReference type="Pfam" id="PF04547"/>
    </source>
</evidence>
<dbReference type="InterPro" id="IPR032394">
    <property type="entry name" value="Anoct_dimer"/>
</dbReference>
<accession>A0AAD9R1T7</accession>
<feature type="transmembrane region" description="Helical" evidence="8">
    <location>
        <begin position="494"/>
        <end position="513"/>
    </location>
</feature>
<evidence type="ECO:0000256" key="8">
    <source>
        <dbReference type="RuleBase" id="RU280814"/>
    </source>
</evidence>
<feature type="transmembrane region" description="Helical" evidence="8">
    <location>
        <begin position="419"/>
        <end position="441"/>
    </location>
</feature>
<feature type="compositionally biased region" description="Basic and acidic residues" evidence="10">
    <location>
        <begin position="58"/>
        <end position="77"/>
    </location>
</feature>
<dbReference type="EMBL" id="JARQWQ010000005">
    <property type="protein sequence ID" value="KAK2571554.1"/>
    <property type="molecule type" value="Genomic_DNA"/>
</dbReference>
<evidence type="ECO:0000256" key="5">
    <source>
        <dbReference type="ARBA" id="ARBA00022989"/>
    </source>
</evidence>
<gene>
    <name evidence="13" type="ORF">P5673_002910</name>
</gene>
<reference evidence="13" key="1">
    <citation type="journal article" date="2023" name="G3 (Bethesda)">
        <title>Whole genome assembly and annotation of the endangered Caribbean coral Acropora cervicornis.</title>
        <authorList>
            <person name="Selwyn J.D."/>
            <person name="Vollmer S.V."/>
        </authorList>
    </citation>
    <scope>NUCLEOTIDE SEQUENCE</scope>
    <source>
        <strain evidence="13">K2</strain>
    </source>
</reference>
<dbReference type="GO" id="GO:0046983">
    <property type="term" value="F:protein dimerization activity"/>
    <property type="evidence" value="ECO:0007669"/>
    <property type="project" value="InterPro"/>
</dbReference>
<dbReference type="GO" id="GO:0005254">
    <property type="term" value="F:chloride channel activity"/>
    <property type="evidence" value="ECO:0007669"/>
    <property type="project" value="TreeGrafter"/>
</dbReference>
<comment type="caution">
    <text evidence="13">The sequence shown here is derived from an EMBL/GenBank/DDBJ whole genome shotgun (WGS) entry which is preliminary data.</text>
</comment>
<evidence type="ECO:0000256" key="7">
    <source>
        <dbReference type="ARBA" id="ARBA00023180"/>
    </source>
</evidence>
<keyword evidence="6 8" id="KW-0472">Membrane</keyword>
<evidence type="ECO:0000256" key="6">
    <source>
        <dbReference type="ARBA" id="ARBA00023136"/>
    </source>
</evidence>
<evidence type="ECO:0000259" key="12">
    <source>
        <dbReference type="Pfam" id="PF16178"/>
    </source>
</evidence>